<keyword evidence="3" id="KW-1133">Transmembrane helix</keyword>
<dbReference type="EMBL" id="JAWIIJ010000003">
    <property type="protein sequence ID" value="MDV2078267.1"/>
    <property type="molecule type" value="Genomic_DNA"/>
</dbReference>
<feature type="transmembrane region" description="Helical" evidence="3">
    <location>
        <begin position="134"/>
        <end position="153"/>
    </location>
</feature>
<evidence type="ECO:0000313" key="6">
    <source>
        <dbReference type="Proteomes" id="UP001269819"/>
    </source>
</evidence>
<dbReference type="Pfam" id="PF00486">
    <property type="entry name" value="Trans_reg_C"/>
    <property type="match status" value="1"/>
</dbReference>
<feature type="DNA-binding region" description="OmpR/PhoB-type" evidence="2">
    <location>
        <begin position="1"/>
        <end position="99"/>
    </location>
</feature>
<gene>
    <name evidence="5" type="ORF">RYS15_06200</name>
</gene>
<proteinExistence type="predicted"/>
<dbReference type="InterPro" id="IPR001867">
    <property type="entry name" value="OmpR/PhoB-type_DNA-bd"/>
</dbReference>
<evidence type="ECO:0000313" key="5">
    <source>
        <dbReference type="EMBL" id="MDV2078267.1"/>
    </source>
</evidence>
<protein>
    <submittedName>
        <fullName evidence="5">Winged helix-turn-helix domain-containing protein</fullName>
    </submittedName>
</protein>
<evidence type="ECO:0000259" key="4">
    <source>
        <dbReference type="PROSITE" id="PS51755"/>
    </source>
</evidence>
<dbReference type="SUPFAM" id="SSF48452">
    <property type="entry name" value="TPR-like"/>
    <property type="match status" value="1"/>
</dbReference>
<keyword evidence="1 2" id="KW-0238">DNA-binding</keyword>
<reference evidence="5 6" key="1">
    <citation type="submission" date="2023-10" db="EMBL/GenBank/DDBJ databases">
        <title>Characteristics and mechanism of a salt-tolerant marine origin heterotrophic nitrifying- aerobic denitrifying bacteria Marinobacter xestospongiae HN1.</title>
        <authorList>
            <person name="Qi R."/>
        </authorList>
    </citation>
    <scope>NUCLEOTIDE SEQUENCE [LARGE SCALE GENOMIC DNA]</scope>
    <source>
        <strain evidence="5 6">HN1</strain>
    </source>
</reference>
<name>A0ABU3VVG5_9GAMM</name>
<keyword evidence="3" id="KW-0472">Membrane</keyword>
<dbReference type="InterPro" id="IPR011990">
    <property type="entry name" value="TPR-like_helical_dom_sf"/>
</dbReference>
<dbReference type="SMART" id="SM00862">
    <property type="entry name" value="Trans_reg_C"/>
    <property type="match status" value="1"/>
</dbReference>
<organism evidence="5 6">
    <name type="scientific">Marinobacter xestospongiae</name>
    <dbReference type="NCBI Taxonomy" id="994319"/>
    <lineage>
        <taxon>Bacteria</taxon>
        <taxon>Pseudomonadati</taxon>
        <taxon>Pseudomonadota</taxon>
        <taxon>Gammaproteobacteria</taxon>
        <taxon>Pseudomonadales</taxon>
        <taxon>Marinobacteraceae</taxon>
        <taxon>Marinobacter</taxon>
    </lineage>
</organism>
<evidence type="ECO:0000256" key="1">
    <source>
        <dbReference type="ARBA" id="ARBA00023125"/>
    </source>
</evidence>
<dbReference type="PROSITE" id="PS51755">
    <property type="entry name" value="OMPR_PHOB"/>
    <property type="match status" value="1"/>
</dbReference>
<comment type="caution">
    <text evidence="5">The sequence shown here is derived from an EMBL/GenBank/DDBJ whole genome shotgun (WGS) entry which is preliminary data.</text>
</comment>
<dbReference type="Gene3D" id="1.25.40.10">
    <property type="entry name" value="Tetratricopeptide repeat domain"/>
    <property type="match status" value="1"/>
</dbReference>
<keyword evidence="6" id="KW-1185">Reference proteome</keyword>
<dbReference type="InterPro" id="IPR016032">
    <property type="entry name" value="Sig_transdc_resp-reg_C-effctor"/>
</dbReference>
<dbReference type="SUPFAM" id="SSF46894">
    <property type="entry name" value="C-terminal effector domain of the bipartite response regulators"/>
    <property type="match status" value="1"/>
</dbReference>
<dbReference type="Gene3D" id="1.10.10.10">
    <property type="entry name" value="Winged helix-like DNA-binding domain superfamily/Winged helix DNA-binding domain"/>
    <property type="match status" value="1"/>
</dbReference>
<sequence length="632" mass="69684">MIEFEGFRFDPQAGRLWQKDCNEPVALRHKLIQLLSYLLTHRERIVSKEELLGTLWEHGQYREHSLSQSILELRKVLGDAAASPSYIRTVPNQGFQWICPVTEVEAASPHTLNLRTLNLRTLNLRTLSLHIPPGLLAGAAIVLLLVALIVVLFEPTPEDASAEGMTVLVLPFQNQTGTSSMNWVELGLADMMASDLMLIDGLEVITPAQISSQLLTDSGDLQASPTQIRQLLADTSVDVAIQGTVRFANDQQALEYQLISQQNDLVAGRIERQDLAVSMTSVVSELYRQLQPNGGTPDLPSYDYIPSAMHEYARGVQALNNEGAILARYYFGASAQIDASHAWSVAYLGVCQLYLGQWAEADARFEQALQQDSEPTLRDFVSYWRALIEYRRGNLPQAARLLQTVKTSEASASHDTPLAQLADRLSAHIAYLQSGTGVGGVAMADKPVPNHFIGSFPALPLGETALPARVSELETQVRRLTIKGYQPALFLNLVTLAQHPELSPKEQHGYLEQALTVIARLQQPHEHAQALLLAARSLLLHGEESGVDASRLQDYLDRAYRIAMDLDARRLAARVASYQQLATISDQLADNPQQAVDSLEQLRTTAADPEFSTLLEQVSEHARNAGAMAFQP</sequence>
<dbReference type="Proteomes" id="UP001269819">
    <property type="component" value="Unassembled WGS sequence"/>
</dbReference>
<feature type="domain" description="OmpR/PhoB-type" evidence="4">
    <location>
        <begin position="1"/>
        <end position="99"/>
    </location>
</feature>
<dbReference type="RefSeq" id="WP_316973065.1">
    <property type="nucleotide sequence ID" value="NZ_JAWIIJ010000003.1"/>
</dbReference>
<evidence type="ECO:0000256" key="2">
    <source>
        <dbReference type="PROSITE-ProRule" id="PRU01091"/>
    </source>
</evidence>
<dbReference type="InterPro" id="IPR036388">
    <property type="entry name" value="WH-like_DNA-bd_sf"/>
</dbReference>
<dbReference type="CDD" id="cd00383">
    <property type="entry name" value="trans_reg_C"/>
    <property type="match status" value="1"/>
</dbReference>
<evidence type="ECO:0000256" key="3">
    <source>
        <dbReference type="SAM" id="Phobius"/>
    </source>
</evidence>
<keyword evidence="3" id="KW-0812">Transmembrane</keyword>
<accession>A0ABU3VVG5</accession>